<dbReference type="Pfam" id="PF08352">
    <property type="entry name" value="oligo_HPY"/>
    <property type="match status" value="1"/>
</dbReference>
<keyword evidence="10" id="KW-1185">Reference proteome</keyword>
<keyword evidence="5" id="KW-0547">Nucleotide-binding</keyword>
<reference evidence="10" key="1">
    <citation type="journal article" date="2019" name="Int. J. Syst. Evol. Microbiol.">
        <title>The Global Catalogue of Microorganisms (GCM) 10K type strain sequencing project: providing services to taxonomists for standard genome sequencing and annotation.</title>
        <authorList>
            <consortium name="The Broad Institute Genomics Platform"/>
            <consortium name="The Broad Institute Genome Sequencing Center for Infectious Disease"/>
            <person name="Wu L."/>
            <person name="Ma J."/>
        </authorList>
    </citation>
    <scope>NUCLEOTIDE SEQUENCE [LARGE SCALE GENOMIC DNA]</scope>
    <source>
        <strain evidence="10">CCUG 50213</strain>
    </source>
</reference>
<evidence type="ECO:0000313" key="9">
    <source>
        <dbReference type="EMBL" id="MFD1202332.1"/>
    </source>
</evidence>
<protein>
    <submittedName>
        <fullName evidence="9">ABC transporter ATP-binding protein</fullName>
    </submittedName>
</protein>
<comment type="caution">
    <text evidence="9">The sequence shown here is derived from an EMBL/GenBank/DDBJ whole genome shotgun (WGS) entry which is preliminary data.</text>
</comment>
<comment type="similarity">
    <text evidence="2">Belongs to the ABC transporter superfamily.</text>
</comment>
<name>A0ABW3TSD4_9MICO</name>
<dbReference type="PROSITE" id="PS00211">
    <property type="entry name" value="ABC_TRANSPORTER_1"/>
    <property type="match status" value="1"/>
</dbReference>
<comment type="subcellular location">
    <subcellularLocation>
        <location evidence="1">Cell membrane</location>
        <topology evidence="1">Peripheral membrane protein</topology>
    </subcellularLocation>
</comment>
<dbReference type="InterPro" id="IPR003593">
    <property type="entry name" value="AAA+_ATPase"/>
</dbReference>
<dbReference type="SUPFAM" id="SSF52540">
    <property type="entry name" value="P-loop containing nucleoside triphosphate hydrolases"/>
    <property type="match status" value="1"/>
</dbReference>
<keyword evidence="4" id="KW-1003">Cell membrane</keyword>
<proteinExistence type="inferred from homology"/>
<dbReference type="InterPro" id="IPR013563">
    <property type="entry name" value="Oligopep_ABC_C"/>
</dbReference>
<dbReference type="EMBL" id="JBHTLY010000004">
    <property type="protein sequence ID" value="MFD1202332.1"/>
    <property type="molecule type" value="Genomic_DNA"/>
</dbReference>
<evidence type="ECO:0000256" key="2">
    <source>
        <dbReference type="ARBA" id="ARBA00005417"/>
    </source>
</evidence>
<dbReference type="PANTHER" id="PTHR43297:SF2">
    <property type="entry name" value="DIPEPTIDE TRANSPORT ATP-BINDING PROTEIN DPPD"/>
    <property type="match status" value="1"/>
</dbReference>
<dbReference type="Pfam" id="PF00005">
    <property type="entry name" value="ABC_tran"/>
    <property type="match status" value="1"/>
</dbReference>
<evidence type="ECO:0000256" key="4">
    <source>
        <dbReference type="ARBA" id="ARBA00022475"/>
    </source>
</evidence>
<keyword evidence="6 9" id="KW-0067">ATP-binding</keyword>
<gene>
    <name evidence="9" type="ORF">ACFQ3U_10555</name>
</gene>
<evidence type="ECO:0000313" key="10">
    <source>
        <dbReference type="Proteomes" id="UP001597181"/>
    </source>
</evidence>
<keyword evidence="7" id="KW-0472">Membrane</keyword>
<sequence length="345" mass="37795">MALLEVEGLTTEFRTHGGTVRAVDDVSFHIDAGETLALVGESGSGKSVTAQSIMRLVARPAGRIASGSVYFKGRDLMSLSEKDMRRVRGSGIGMIFQDPMSSLNPALTIGRQITESLALHLGMRPKAAERRAVELLTLVGIPAPESRISSYPHQLSGGMRQRVMIAIALACDPELILADEITTALDVTIQAQILELLKSITEESGTAVLFITHDLGVVAGVAERVNVMYAGQIVERATTTDLFRQPRMPYTWGLLGSVPRLDQQRQDRLRPIPGSPPDLREEQPGCRFADRCKYAQEVCRESPPELLPVELKFGPGHEARCFATHDDEWLGLSRWPEQTTKGTVK</sequence>
<evidence type="ECO:0000259" key="8">
    <source>
        <dbReference type="PROSITE" id="PS50893"/>
    </source>
</evidence>
<dbReference type="Proteomes" id="UP001597181">
    <property type="component" value="Unassembled WGS sequence"/>
</dbReference>
<dbReference type="InterPro" id="IPR003439">
    <property type="entry name" value="ABC_transporter-like_ATP-bd"/>
</dbReference>
<dbReference type="InterPro" id="IPR017871">
    <property type="entry name" value="ABC_transporter-like_CS"/>
</dbReference>
<evidence type="ECO:0000256" key="3">
    <source>
        <dbReference type="ARBA" id="ARBA00022448"/>
    </source>
</evidence>
<feature type="domain" description="ABC transporter" evidence="8">
    <location>
        <begin position="4"/>
        <end position="255"/>
    </location>
</feature>
<dbReference type="GO" id="GO:0005524">
    <property type="term" value="F:ATP binding"/>
    <property type="evidence" value="ECO:0007669"/>
    <property type="project" value="UniProtKB-KW"/>
</dbReference>
<dbReference type="Gene3D" id="3.40.50.300">
    <property type="entry name" value="P-loop containing nucleotide triphosphate hydrolases"/>
    <property type="match status" value="1"/>
</dbReference>
<dbReference type="CDD" id="cd03257">
    <property type="entry name" value="ABC_NikE_OppD_transporters"/>
    <property type="match status" value="1"/>
</dbReference>
<evidence type="ECO:0000256" key="1">
    <source>
        <dbReference type="ARBA" id="ARBA00004202"/>
    </source>
</evidence>
<organism evidence="9 10">
    <name type="scientific">Leucobacter albus</name>
    <dbReference type="NCBI Taxonomy" id="272210"/>
    <lineage>
        <taxon>Bacteria</taxon>
        <taxon>Bacillati</taxon>
        <taxon>Actinomycetota</taxon>
        <taxon>Actinomycetes</taxon>
        <taxon>Micrococcales</taxon>
        <taxon>Microbacteriaceae</taxon>
        <taxon>Leucobacter</taxon>
    </lineage>
</organism>
<dbReference type="PANTHER" id="PTHR43297">
    <property type="entry name" value="OLIGOPEPTIDE TRANSPORT ATP-BINDING PROTEIN APPD"/>
    <property type="match status" value="1"/>
</dbReference>
<dbReference type="InterPro" id="IPR027417">
    <property type="entry name" value="P-loop_NTPase"/>
</dbReference>
<evidence type="ECO:0000256" key="6">
    <source>
        <dbReference type="ARBA" id="ARBA00022840"/>
    </source>
</evidence>
<dbReference type="PROSITE" id="PS50893">
    <property type="entry name" value="ABC_TRANSPORTER_2"/>
    <property type="match status" value="1"/>
</dbReference>
<dbReference type="NCBIfam" id="TIGR01727">
    <property type="entry name" value="oligo_HPY"/>
    <property type="match status" value="1"/>
</dbReference>
<evidence type="ECO:0000256" key="7">
    <source>
        <dbReference type="ARBA" id="ARBA00023136"/>
    </source>
</evidence>
<accession>A0ABW3TSD4</accession>
<dbReference type="RefSeq" id="WP_343960977.1">
    <property type="nucleotide sequence ID" value="NZ_BAAAKZ010000010.1"/>
</dbReference>
<dbReference type="InterPro" id="IPR050388">
    <property type="entry name" value="ABC_Ni/Peptide_Import"/>
</dbReference>
<evidence type="ECO:0000256" key="5">
    <source>
        <dbReference type="ARBA" id="ARBA00022741"/>
    </source>
</evidence>
<dbReference type="SMART" id="SM00382">
    <property type="entry name" value="AAA"/>
    <property type="match status" value="1"/>
</dbReference>
<keyword evidence="3" id="KW-0813">Transport</keyword>